<feature type="transmembrane region" description="Helical" evidence="12">
    <location>
        <begin position="63"/>
        <end position="84"/>
    </location>
</feature>
<comment type="subcellular location">
    <subcellularLocation>
        <location evidence="1">Membrane</location>
        <topology evidence="1">Multi-pass membrane protein</topology>
    </subcellularLocation>
</comment>
<dbReference type="PANTHER" id="PTHR11662:SF280">
    <property type="entry name" value="FI21844P1-RELATED"/>
    <property type="match status" value="1"/>
</dbReference>
<dbReference type="GO" id="GO:0006820">
    <property type="term" value="P:monoatomic anion transport"/>
    <property type="evidence" value="ECO:0007669"/>
    <property type="project" value="TreeGrafter"/>
</dbReference>
<dbReference type="Pfam" id="PF07690">
    <property type="entry name" value="MFS_1"/>
    <property type="match status" value="1"/>
</dbReference>
<protein>
    <recommendedName>
        <fullName evidence="11">Putative inorganic phosphate cotransporter</fullName>
    </recommendedName>
</protein>
<evidence type="ECO:0000256" key="6">
    <source>
        <dbReference type="ARBA" id="ARBA00022989"/>
    </source>
</evidence>
<feature type="domain" description="Major facilitator superfamily (MFS) profile" evidence="13">
    <location>
        <begin position="17"/>
        <end position="440"/>
    </location>
</feature>
<sequence length="459" mass="50250">MSETSQRPPGIGTRHCQGLMTFLSLILDFSIRSNLSVGLVAMTDSTKSNPNFPVLSWTSSQKGIILGSLFWGYFLTTIPGGHFSRKWGAKYLMFGAMLVCALLTSLCPYISLKYGWLGLCLSRVVLGLGQGILLPSVHTHLAKWTPLEERNRTIGFVLGGSTVGTIVTMPIAGYLAASPWGWPSIFYSTGLCGVLWAVVWLFVGADSPDSHPSISDSEREYINESLVYTSAENHKLKTPWKSIVTSVPLWALLITQLGQNWGYWMFLTQLPNYFSHVLNFNIQNNGLMTALPYLVMGMLTIVFSWIADYINAKEILTLNVSRKMWNSLAHYGGAAALLALPLVNSVSGAVILLTTAIAINAGTYTGYLTNPLDLAPNFAGLLMGFTNGFASITAILAPTVTGLIVSDESSREQWEVVFYITAGAFFVGNTVFIFFGSTDVQPWNQTSKDLNHVKNDFSE</sequence>
<dbReference type="PROSITE" id="PS50850">
    <property type="entry name" value="MFS"/>
    <property type="match status" value="1"/>
</dbReference>
<reference evidence="14" key="1">
    <citation type="submission" date="2015-11" db="EMBL/GenBank/DDBJ databases">
        <title>De novo transcriptome assembly of four potential Pierce s Disease insect vectors from Arizona vineyards.</title>
        <authorList>
            <person name="Tassone E.E."/>
        </authorList>
    </citation>
    <scope>NUCLEOTIDE SEQUENCE</scope>
</reference>
<feature type="transmembrane region" description="Helical" evidence="12">
    <location>
        <begin position="154"/>
        <end position="176"/>
    </location>
</feature>
<evidence type="ECO:0000256" key="3">
    <source>
        <dbReference type="ARBA" id="ARBA00022448"/>
    </source>
</evidence>
<dbReference type="InterPro" id="IPR050382">
    <property type="entry name" value="MFS_Na/Anion_cotransporter"/>
</dbReference>
<dbReference type="EMBL" id="GEBQ01024681">
    <property type="protein sequence ID" value="JAT15296.1"/>
    <property type="molecule type" value="Transcribed_RNA"/>
</dbReference>
<keyword evidence="8 12" id="KW-0472">Membrane</keyword>
<evidence type="ECO:0000256" key="12">
    <source>
        <dbReference type="SAM" id="Phobius"/>
    </source>
</evidence>
<evidence type="ECO:0000256" key="4">
    <source>
        <dbReference type="ARBA" id="ARBA00022692"/>
    </source>
</evidence>
<comment type="similarity">
    <text evidence="2">Belongs to the major facilitator superfamily. Sodium/anion cotransporter family.</text>
</comment>
<dbReference type="CDD" id="cd17318">
    <property type="entry name" value="MFS_SLC17"/>
    <property type="match status" value="1"/>
</dbReference>
<dbReference type="AlphaFoldDB" id="A0A1B6KV19"/>
<feature type="transmembrane region" description="Helical" evidence="12">
    <location>
        <begin position="286"/>
        <end position="307"/>
    </location>
</feature>
<feature type="transmembrane region" description="Helical" evidence="12">
    <location>
        <begin position="21"/>
        <end position="43"/>
    </location>
</feature>
<evidence type="ECO:0000256" key="8">
    <source>
        <dbReference type="ARBA" id="ARBA00023136"/>
    </source>
</evidence>
<keyword evidence="5" id="KW-0769">Symport</keyword>
<dbReference type="SUPFAM" id="SSF103473">
    <property type="entry name" value="MFS general substrate transporter"/>
    <property type="match status" value="1"/>
</dbReference>
<keyword evidence="3" id="KW-0813">Transport</keyword>
<evidence type="ECO:0000256" key="1">
    <source>
        <dbReference type="ARBA" id="ARBA00004141"/>
    </source>
</evidence>
<keyword evidence="9" id="KW-0406">Ion transport</keyword>
<evidence type="ECO:0000313" key="14">
    <source>
        <dbReference type="EMBL" id="JAT15296.1"/>
    </source>
</evidence>
<feature type="transmembrane region" description="Helical" evidence="12">
    <location>
        <begin position="416"/>
        <end position="435"/>
    </location>
</feature>
<keyword evidence="9" id="KW-0739">Sodium transport</keyword>
<dbReference type="InterPro" id="IPR020846">
    <property type="entry name" value="MFS_dom"/>
</dbReference>
<dbReference type="GO" id="GO:0006814">
    <property type="term" value="P:sodium ion transport"/>
    <property type="evidence" value="ECO:0007669"/>
    <property type="project" value="UniProtKB-KW"/>
</dbReference>
<accession>A0A1B6KV19</accession>
<proteinExistence type="inferred from homology"/>
<evidence type="ECO:0000256" key="10">
    <source>
        <dbReference type="ARBA" id="ARBA00054632"/>
    </source>
</evidence>
<evidence type="ECO:0000256" key="2">
    <source>
        <dbReference type="ARBA" id="ARBA00008586"/>
    </source>
</evidence>
<dbReference type="InterPro" id="IPR011701">
    <property type="entry name" value="MFS"/>
</dbReference>
<feature type="transmembrane region" description="Helical" evidence="12">
    <location>
        <begin position="124"/>
        <end position="142"/>
    </location>
</feature>
<feature type="transmembrane region" description="Helical" evidence="12">
    <location>
        <begin position="328"/>
        <end position="359"/>
    </location>
</feature>
<name>A0A1B6KV19_9HEMI</name>
<feature type="transmembrane region" description="Helical" evidence="12">
    <location>
        <begin position="91"/>
        <end position="112"/>
    </location>
</feature>
<dbReference type="FunFam" id="1.20.1250.20:FF:000003">
    <property type="entry name" value="Solute carrier family 17 member 3"/>
    <property type="match status" value="1"/>
</dbReference>
<keyword evidence="4 12" id="KW-0812">Transmembrane</keyword>
<evidence type="ECO:0000256" key="5">
    <source>
        <dbReference type="ARBA" id="ARBA00022847"/>
    </source>
</evidence>
<evidence type="ECO:0000256" key="7">
    <source>
        <dbReference type="ARBA" id="ARBA00023053"/>
    </source>
</evidence>
<dbReference type="InterPro" id="IPR036259">
    <property type="entry name" value="MFS_trans_sf"/>
</dbReference>
<dbReference type="Gene3D" id="1.20.1250.20">
    <property type="entry name" value="MFS general substrate transporter like domains"/>
    <property type="match status" value="2"/>
</dbReference>
<dbReference type="PANTHER" id="PTHR11662">
    <property type="entry name" value="SOLUTE CARRIER FAMILY 17"/>
    <property type="match status" value="1"/>
</dbReference>
<dbReference type="FunFam" id="1.20.1250.20:FF:000144">
    <property type="entry name" value="Picot, isoform B"/>
    <property type="match status" value="1"/>
</dbReference>
<feature type="transmembrane region" description="Helical" evidence="12">
    <location>
        <begin position="243"/>
        <end position="266"/>
    </location>
</feature>
<feature type="transmembrane region" description="Helical" evidence="12">
    <location>
        <begin position="379"/>
        <end position="404"/>
    </location>
</feature>
<organism evidence="14">
    <name type="scientific">Graphocephala atropunctata</name>
    <dbReference type="NCBI Taxonomy" id="36148"/>
    <lineage>
        <taxon>Eukaryota</taxon>
        <taxon>Metazoa</taxon>
        <taxon>Ecdysozoa</taxon>
        <taxon>Arthropoda</taxon>
        <taxon>Hexapoda</taxon>
        <taxon>Insecta</taxon>
        <taxon>Pterygota</taxon>
        <taxon>Neoptera</taxon>
        <taxon>Paraneoptera</taxon>
        <taxon>Hemiptera</taxon>
        <taxon>Auchenorrhyncha</taxon>
        <taxon>Membracoidea</taxon>
        <taxon>Cicadellidae</taxon>
        <taxon>Cicadellinae</taxon>
        <taxon>Cicadellini</taxon>
        <taxon>Graphocephala</taxon>
    </lineage>
</organism>
<gene>
    <name evidence="14" type="ORF">g.40307</name>
</gene>
<keyword evidence="6 12" id="KW-1133">Transmembrane helix</keyword>
<keyword evidence="7" id="KW-0915">Sodium</keyword>
<comment type="function">
    <text evidence="10">May be an inorganic phosphate cotransporter.</text>
</comment>
<dbReference type="GO" id="GO:0015293">
    <property type="term" value="F:symporter activity"/>
    <property type="evidence" value="ECO:0007669"/>
    <property type="project" value="UniProtKB-KW"/>
</dbReference>
<dbReference type="GO" id="GO:0016020">
    <property type="term" value="C:membrane"/>
    <property type="evidence" value="ECO:0007669"/>
    <property type="project" value="UniProtKB-SubCell"/>
</dbReference>
<evidence type="ECO:0000259" key="13">
    <source>
        <dbReference type="PROSITE" id="PS50850"/>
    </source>
</evidence>
<feature type="transmembrane region" description="Helical" evidence="12">
    <location>
        <begin position="182"/>
        <end position="203"/>
    </location>
</feature>
<evidence type="ECO:0000256" key="9">
    <source>
        <dbReference type="ARBA" id="ARBA00023201"/>
    </source>
</evidence>
<evidence type="ECO:0000256" key="11">
    <source>
        <dbReference type="ARBA" id="ARBA00068450"/>
    </source>
</evidence>